<keyword evidence="2" id="KW-0805">Transcription regulation</keyword>
<dbReference type="EMBL" id="JASCZI010272017">
    <property type="protein sequence ID" value="MED6219250.1"/>
    <property type="molecule type" value="Genomic_DNA"/>
</dbReference>
<dbReference type="PROSITE" id="PS50863">
    <property type="entry name" value="B3"/>
    <property type="match status" value="2"/>
</dbReference>
<name>A0ABU6Z9K5_9FABA</name>
<dbReference type="Proteomes" id="UP001341840">
    <property type="component" value="Unassembled WGS sequence"/>
</dbReference>
<evidence type="ECO:0000256" key="3">
    <source>
        <dbReference type="ARBA" id="ARBA00023125"/>
    </source>
</evidence>
<keyword evidence="5" id="KW-0539">Nucleus</keyword>
<evidence type="ECO:0000313" key="8">
    <source>
        <dbReference type="EMBL" id="MED6219250.1"/>
    </source>
</evidence>
<feature type="compositionally biased region" description="Polar residues" evidence="6">
    <location>
        <begin position="166"/>
        <end position="175"/>
    </location>
</feature>
<evidence type="ECO:0000256" key="4">
    <source>
        <dbReference type="ARBA" id="ARBA00023163"/>
    </source>
</evidence>
<protein>
    <recommendedName>
        <fullName evidence="7">TF-B3 domain-containing protein</fullName>
    </recommendedName>
</protein>
<keyword evidence="9" id="KW-1185">Reference proteome</keyword>
<dbReference type="PANTHER" id="PTHR31920">
    <property type="entry name" value="B3 DOMAIN-CONTAINING"/>
    <property type="match status" value="1"/>
</dbReference>
<dbReference type="SMART" id="SM01019">
    <property type="entry name" value="B3"/>
    <property type="match status" value="2"/>
</dbReference>
<evidence type="ECO:0000256" key="6">
    <source>
        <dbReference type="SAM" id="MobiDB-lite"/>
    </source>
</evidence>
<dbReference type="InterPro" id="IPR015300">
    <property type="entry name" value="DNA-bd_pseudobarrel_sf"/>
</dbReference>
<dbReference type="InterPro" id="IPR050655">
    <property type="entry name" value="Plant_B3_domain"/>
</dbReference>
<gene>
    <name evidence="8" type="ORF">PIB30_034070</name>
</gene>
<comment type="subcellular location">
    <subcellularLocation>
        <location evidence="1">Nucleus</location>
    </subcellularLocation>
</comment>
<sequence>MASSASQQNNHSASTVIRFLKIVLKKSLQDGTLKVPKKFSKKYGDGLPNPVYIKPPDGTEWKIDWTKQDGEVLFEKGWKEFAKYYSLDNGHLLWFEYNGTSEIEVHILDPSCLEIDYPPNDNLVGMSKKQQRQKRKVKAEPKPSTPSRSKRLKRTAKTADEEGSPDTLNWKQNANSEEETKLKIPARRRKRPYVDAFKFRSDGFRSLKAAQNFKSENPSFMIQITHPSILKKAAAIPIPFFTKYFAKKKLNMNINIRMGSKLLPVKLLYYPSFRAAYISAGWQTFAVASNLKAGDVCIFELPNEQDQLLDVHIYRAGRLSIL</sequence>
<keyword evidence="4" id="KW-0804">Transcription</keyword>
<organism evidence="8 9">
    <name type="scientific">Stylosanthes scabra</name>
    <dbReference type="NCBI Taxonomy" id="79078"/>
    <lineage>
        <taxon>Eukaryota</taxon>
        <taxon>Viridiplantae</taxon>
        <taxon>Streptophyta</taxon>
        <taxon>Embryophyta</taxon>
        <taxon>Tracheophyta</taxon>
        <taxon>Spermatophyta</taxon>
        <taxon>Magnoliopsida</taxon>
        <taxon>eudicotyledons</taxon>
        <taxon>Gunneridae</taxon>
        <taxon>Pentapetalae</taxon>
        <taxon>rosids</taxon>
        <taxon>fabids</taxon>
        <taxon>Fabales</taxon>
        <taxon>Fabaceae</taxon>
        <taxon>Papilionoideae</taxon>
        <taxon>50 kb inversion clade</taxon>
        <taxon>dalbergioids sensu lato</taxon>
        <taxon>Dalbergieae</taxon>
        <taxon>Pterocarpus clade</taxon>
        <taxon>Stylosanthes</taxon>
    </lineage>
</organism>
<evidence type="ECO:0000313" key="9">
    <source>
        <dbReference type="Proteomes" id="UP001341840"/>
    </source>
</evidence>
<dbReference type="CDD" id="cd10017">
    <property type="entry name" value="B3_DNA"/>
    <property type="match status" value="2"/>
</dbReference>
<feature type="domain" description="TF-B3" evidence="7">
    <location>
        <begin position="219"/>
        <end position="317"/>
    </location>
</feature>
<dbReference type="Pfam" id="PF02362">
    <property type="entry name" value="B3"/>
    <property type="match status" value="2"/>
</dbReference>
<evidence type="ECO:0000256" key="2">
    <source>
        <dbReference type="ARBA" id="ARBA00023015"/>
    </source>
</evidence>
<dbReference type="InterPro" id="IPR003340">
    <property type="entry name" value="B3_DNA-bd"/>
</dbReference>
<keyword evidence="3" id="KW-0238">DNA-binding</keyword>
<dbReference type="PANTHER" id="PTHR31920:SF108">
    <property type="entry name" value="B3 DOMAIN-CONTAINING TRANSCRIPTION FACTOR VRN1-LIKE"/>
    <property type="match status" value="1"/>
</dbReference>
<evidence type="ECO:0000259" key="7">
    <source>
        <dbReference type="PROSITE" id="PS50863"/>
    </source>
</evidence>
<dbReference type="SUPFAM" id="SSF101936">
    <property type="entry name" value="DNA-binding pseudobarrel domain"/>
    <property type="match status" value="2"/>
</dbReference>
<dbReference type="Gene3D" id="2.40.330.10">
    <property type="entry name" value="DNA-binding pseudobarrel domain"/>
    <property type="match status" value="2"/>
</dbReference>
<reference evidence="8 9" key="1">
    <citation type="journal article" date="2023" name="Plants (Basel)">
        <title>Bridging the Gap: Combining Genomics and Transcriptomics Approaches to Understand Stylosanthes scabra, an Orphan Legume from the Brazilian Caatinga.</title>
        <authorList>
            <person name="Ferreira-Neto J.R.C."/>
            <person name="da Silva M.D."/>
            <person name="Binneck E."/>
            <person name="de Melo N.F."/>
            <person name="da Silva R.H."/>
            <person name="de Melo A.L.T.M."/>
            <person name="Pandolfi V."/>
            <person name="Bustamante F.O."/>
            <person name="Brasileiro-Vidal A.C."/>
            <person name="Benko-Iseppon A.M."/>
        </authorList>
    </citation>
    <scope>NUCLEOTIDE SEQUENCE [LARGE SCALE GENOMIC DNA]</scope>
    <source>
        <tissue evidence="8">Leaves</tissue>
    </source>
</reference>
<comment type="caution">
    <text evidence="8">The sequence shown here is derived from an EMBL/GenBank/DDBJ whole genome shotgun (WGS) entry which is preliminary data.</text>
</comment>
<feature type="domain" description="TF-B3" evidence="7">
    <location>
        <begin position="18"/>
        <end position="111"/>
    </location>
</feature>
<feature type="region of interest" description="Disordered" evidence="6">
    <location>
        <begin position="123"/>
        <end position="179"/>
    </location>
</feature>
<proteinExistence type="predicted"/>
<accession>A0ABU6Z9K5</accession>
<evidence type="ECO:0000256" key="1">
    <source>
        <dbReference type="ARBA" id="ARBA00004123"/>
    </source>
</evidence>
<evidence type="ECO:0000256" key="5">
    <source>
        <dbReference type="ARBA" id="ARBA00023242"/>
    </source>
</evidence>